<evidence type="ECO:0000313" key="2">
    <source>
        <dbReference type="EMBL" id="MCG4610512.1"/>
    </source>
</evidence>
<evidence type="ECO:0000313" key="3">
    <source>
        <dbReference type="Proteomes" id="UP001298681"/>
    </source>
</evidence>
<protein>
    <submittedName>
        <fullName evidence="2">Uncharacterized protein</fullName>
    </submittedName>
</protein>
<accession>A0ABS9MI69</accession>
<sequence>MLHMQLKRRTNRAILSAMLLSLVLAAEAVPAQAAGRAELAMDGKAVPSGTVVALPEGSVAAFSLKLDGSLGTGYTSGNGAVAQTGTVQRFSDGEAVYAVKAIGQLGERAGLYIDGEKVLEIEIAAGAACPACQKTGCASVQVEYGAWHTDGGQRACSHFAYGQDAREAMDAYNAYRCAACGAASQLKTGTAHRWICHGSRG</sequence>
<feature type="chain" id="PRO_5045797969" evidence="1">
    <location>
        <begin position="34"/>
        <end position="201"/>
    </location>
</feature>
<name>A0ABS9MI69_9FIRM</name>
<reference evidence="2 3" key="1">
    <citation type="submission" date="2022-01" db="EMBL/GenBank/DDBJ databases">
        <title>Collection of gut derived symbiotic bacterial strains cultured from healthy donors.</title>
        <authorList>
            <person name="Lin H."/>
            <person name="Kohout C."/>
            <person name="Waligurski E."/>
            <person name="Pamer E.G."/>
        </authorList>
    </citation>
    <scope>NUCLEOTIDE SEQUENCE [LARGE SCALE GENOMIC DNA]</scope>
    <source>
        <strain evidence="2 3">DFI.7.58</strain>
    </source>
</reference>
<dbReference type="Proteomes" id="UP001298681">
    <property type="component" value="Unassembled WGS sequence"/>
</dbReference>
<organism evidence="2 3">
    <name type="scientific">Anaeromassilibacillus senegalensis</name>
    <dbReference type="NCBI Taxonomy" id="1673717"/>
    <lineage>
        <taxon>Bacteria</taxon>
        <taxon>Bacillati</taxon>
        <taxon>Bacillota</taxon>
        <taxon>Clostridia</taxon>
        <taxon>Eubacteriales</taxon>
        <taxon>Acutalibacteraceae</taxon>
        <taxon>Anaeromassilibacillus</taxon>
    </lineage>
</organism>
<dbReference type="RefSeq" id="WP_195560382.1">
    <property type="nucleotide sequence ID" value="NZ_JAKNHQ010000006.1"/>
</dbReference>
<proteinExistence type="predicted"/>
<keyword evidence="1" id="KW-0732">Signal</keyword>
<keyword evidence="3" id="KW-1185">Reference proteome</keyword>
<evidence type="ECO:0000256" key="1">
    <source>
        <dbReference type="SAM" id="SignalP"/>
    </source>
</evidence>
<feature type="signal peptide" evidence="1">
    <location>
        <begin position="1"/>
        <end position="33"/>
    </location>
</feature>
<comment type="caution">
    <text evidence="2">The sequence shown here is derived from an EMBL/GenBank/DDBJ whole genome shotgun (WGS) entry which is preliminary data.</text>
</comment>
<gene>
    <name evidence="2" type="ORF">L0P57_06140</name>
</gene>
<dbReference type="EMBL" id="JAKNHQ010000006">
    <property type="protein sequence ID" value="MCG4610512.1"/>
    <property type="molecule type" value="Genomic_DNA"/>
</dbReference>